<dbReference type="OrthoDB" id="9780392at2"/>
<keyword evidence="2 4" id="KW-0288">FMN</keyword>
<feature type="domain" description="Pyridoxamine 5'-phosphate oxidase N-terminal" evidence="5">
    <location>
        <begin position="42"/>
        <end position="157"/>
    </location>
</feature>
<evidence type="ECO:0000313" key="7">
    <source>
        <dbReference type="Proteomes" id="UP000307380"/>
    </source>
</evidence>
<evidence type="ECO:0000313" key="6">
    <source>
        <dbReference type="EMBL" id="THG36170.1"/>
    </source>
</evidence>
<feature type="binding site" evidence="4">
    <location>
        <position position="88"/>
    </location>
    <ligand>
        <name>FMN</name>
        <dbReference type="ChEBI" id="CHEBI:58210"/>
    </ligand>
</feature>
<sequence length="174" mass="19508">MSESLRAELRALPDFPPDMPDFDAAAAPDDPVELFLDWLHIAIDAGIRQPHAFSLATATAAGVVSSRMLILKGIENGGWQFASSEHSRKGRELVENPQAAMNFSWLDLGRQVRLVGGVTALSDEESEADWLARPGSDGTVNREWRLYALRPVEIEFWQGRHDRHHVRHTYRPNA</sequence>
<evidence type="ECO:0000256" key="1">
    <source>
        <dbReference type="ARBA" id="ARBA00022630"/>
    </source>
</evidence>
<feature type="binding site" evidence="4">
    <location>
        <position position="111"/>
    </location>
    <ligand>
        <name>FMN</name>
        <dbReference type="ChEBI" id="CHEBI:58210"/>
    </ligand>
</feature>
<accession>A0A4S4FYM3</accession>
<dbReference type="PIRSF" id="PIRSF000190">
    <property type="entry name" value="Pyd_amn-ph_oxd"/>
    <property type="match status" value="1"/>
</dbReference>
<evidence type="ECO:0000259" key="5">
    <source>
        <dbReference type="Pfam" id="PF01243"/>
    </source>
</evidence>
<evidence type="ECO:0000256" key="3">
    <source>
        <dbReference type="ARBA" id="ARBA00023002"/>
    </source>
</evidence>
<dbReference type="GO" id="GO:0004733">
    <property type="term" value="F:pyridoxamine phosphate oxidase activity"/>
    <property type="evidence" value="ECO:0007669"/>
    <property type="project" value="InterPro"/>
</dbReference>
<dbReference type="RefSeq" id="WP_136421429.1">
    <property type="nucleotide sequence ID" value="NZ_SSSN01000002.1"/>
</dbReference>
<dbReference type="AlphaFoldDB" id="A0A4S4FYM3"/>
<feature type="binding site" evidence="4">
    <location>
        <begin position="67"/>
        <end position="72"/>
    </location>
    <ligand>
        <name>FMN</name>
        <dbReference type="ChEBI" id="CHEBI:58210"/>
    </ligand>
</feature>
<dbReference type="Proteomes" id="UP000307380">
    <property type="component" value="Unassembled WGS sequence"/>
</dbReference>
<gene>
    <name evidence="6" type="ORF">E6C70_01110</name>
</gene>
<keyword evidence="1" id="KW-0285">Flavoprotein</keyword>
<protein>
    <submittedName>
        <fullName evidence="6">Pyridoxamine 5'-phosphate oxidase</fullName>
    </submittedName>
</protein>
<dbReference type="PANTHER" id="PTHR10851">
    <property type="entry name" value="PYRIDOXINE-5-PHOSPHATE OXIDASE"/>
    <property type="match status" value="1"/>
</dbReference>
<comment type="caution">
    <text evidence="6">The sequence shown here is derived from an EMBL/GenBank/DDBJ whole genome shotgun (WGS) entry which is preliminary data.</text>
</comment>
<comment type="cofactor">
    <cofactor evidence="4">
        <name>FMN</name>
        <dbReference type="ChEBI" id="CHEBI:58210"/>
    </cofactor>
    <text evidence="4">Binds 1 FMN per subunit.</text>
</comment>
<proteinExistence type="predicted"/>
<reference evidence="6 7" key="1">
    <citation type="submission" date="2019-04" db="EMBL/GenBank/DDBJ databases">
        <authorList>
            <person name="Jiang L."/>
        </authorList>
    </citation>
    <scope>NUCLEOTIDE SEQUENCE [LARGE SCALE GENOMIC DNA]</scope>
    <source>
        <strain evidence="6 7">YIM 131861</strain>
    </source>
</reference>
<dbReference type="InterPro" id="IPR011576">
    <property type="entry name" value="Pyridox_Oxase_N"/>
</dbReference>
<keyword evidence="3" id="KW-0560">Oxidoreductase</keyword>
<dbReference type="GO" id="GO:0010181">
    <property type="term" value="F:FMN binding"/>
    <property type="evidence" value="ECO:0007669"/>
    <property type="project" value="InterPro"/>
</dbReference>
<dbReference type="InterPro" id="IPR000659">
    <property type="entry name" value="Pyridox_Oxase"/>
</dbReference>
<dbReference type="Gene3D" id="2.30.110.10">
    <property type="entry name" value="Electron Transport, Fmn-binding Protein, Chain A"/>
    <property type="match status" value="1"/>
</dbReference>
<dbReference type="PANTHER" id="PTHR10851:SF0">
    <property type="entry name" value="PYRIDOXINE-5'-PHOSPHATE OXIDASE"/>
    <property type="match status" value="1"/>
</dbReference>
<name>A0A4S4FYM3_9MICO</name>
<dbReference type="EMBL" id="SSSN01000002">
    <property type="protein sequence ID" value="THG36170.1"/>
    <property type="molecule type" value="Genomic_DNA"/>
</dbReference>
<dbReference type="GO" id="GO:0008615">
    <property type="term" value="P:pyridoxine biosynthetic process"/>
    <property type="evidence" value="ECO:0007669"/>
    <property type="project" value="InterPro"/>
</dbReference>
<organism evidence="6 7">
    <name type="scientific">Orlajensenia flava</name>
    <dbReference type="NCBI Taxonomy" id="2565934"/>
    <lineage>
        <taxon>Bacteria</taxon>
        <taxon>Bacillati</taxon>
        <taxon>Actinomycetota</taxon>
        <taxon>Actinomycetes</taxon>
        <taxon>Micrococcales</taxon>
        <taxon>Microbacteriaceae</taxon>
        <taxon>Orlajensenia</taxon>
    </lineage>
</organism>
<evidence type="ECO:0000256" key="4">
    <source>
        <dbReference type="PIRSR" id="PIRSR000190-2"/>
    </source>
</evidence>
<evidence type="ECO:0000256" key="2">
    <source>
        <dbReference type="ARBA" id="ARBA00022643"/>
    </source>
</evidence>
<feature type="binding site" evidence="4">
    <location>
        <position position="89"/>
    </location>
    <ligand>
        <name>FMN</name>
        <dbReference type="ChEBI" id="CHEBI:58210"/>
    </ligand>
</feature>
<keyword evidence="7" id="KW-1185">Reference proteome</keyword>
<dbReference type="Pfam" id="PF01243">
    <property type="entry name" value="PNPOx_N"/>
    <property type="match status" value="1"/>
</dbReference>
<dbReference type="InterPro" id="IPR012349">
    <property type="entry name" value="Split_barrel_FMN-bd"/>
</dbReference>
<dbReference type="SUPFAM" id="SSF50475">
    <property type="entry name" value="FMN-binding split barrel"/>
    <property type="match status" value="1"/>
</dbReference>